<dbReference type="STRING" id="8078.ENSFHEP00000033244"/>
<dbReference type="Ensembl" id="ENSFHET00000034356.1">
    <property type="protein sequence ID" value="ENSFHEP00000033244.1"/>
    <property type="gene ID" value="ENSFHEG00000020259.1"/>
</dbReference>
<dbReference type="GO" id="GO:0002376">
    <property type="term" value="P:immune system process"/>
    <property type="evidence" value="ECO:0007669"/>
    <property type="project" value="UniProtKB-KW"/>
</dbReference>
<evidence type="ECO:0000256" key="9">
    <source>
        <dbReference type="SAM" id="Phobius"/>
    </source>
</evidence>
<dbReference type="SMART" id="SM00408">
    <property type="entry name" value="IGc2"/>
    <property type="match status" value="2"/>
</dbReference>
<keyword evidence="2" id="KW-1003">Cell membrane</keyword>
<feature type="compositionally biased region" description="Polar residues" evidence="8">
    <location>
        <begin position="322"/>
        <end position="332"/>
    </location>
</feature>
<feature type="region of interest" description="Disordered" evidence="8">
    <location>
        <begin position="316"/>
        <end position="337"/>
    </location>
</feature>
<evidence type="ECO:0000259" key="10">
    <source>
        <dbReference type="PROSITE" id="PS50835"/>
    </source>
</evidence>
<keyword evidence="9" id="KW-1133">Transmembrane helix</keyword>
<dbReference type="InterPro" id="IPR003598">
    <property type="entry name" value="Ig_sub2"/>
</dbReference>
<evidence type="ECO:0000256" key="7">
    <source>
        <dbReference type="ARBA" id="ARBA00023180"/>
    </source>
</evidence>
<dbReference type="PANTHER" id="PTHR19433:SF127">
    <property type="entry name" value="NITR9"/>
    <property type="match status" value="1"/>
</dbReference>
<feature type="transmembrane region" description="Helical" evidence="9">
    <location>
        <begin position="285"/>
        <end position="309"/>
    </location>
</feature>
<comment type="subcellular location">
    <subcellularLocation>
        <location evidence="1">Cell membrane</location>
    </subcellularLocation>
</comment>
<feature type="domain" description="Ig-like" evidence="10">
    <location>
        <begin position="69"/>
        <end position="148"/>
    </location>
</feature>
<keyword evidence="7" id="KW-0325">Glycoprotein</keyword>
<evidence type="ECO:0000256" key="5">
    <source>
        <dbReference type="ARBA" id="ARBA00023136"/>
    </source>
</evidence>
<keyword evidence="9" id="KW-0812">Transmembrane</keyword>
<dbReference type="Pfam" id="PF07686">
    <property type="entry name" value="V-set"/>
    <property type="match status" value="2"/>
</dbReference>
<dbReference type="GO" id="GO:0009617">
    <property type="term" value="P:response to bacterium"/>
    <property type="evidence" value="ECO:0007669"/>
    <property type="project" value="TreeGrafter"/>
</dbReference>
<evidence type="ECO:0000256" key="8">
    <source>
        <dbReference type="SAM" id="MobiDB-lite"/>
    </source>
</evidence>
<keyword evidence="6" id="KW-1015">Disulfide bond</keyword>
<dbReference type="InterPro" id="IPR007110">
    <property type="entry name" value="Ig-like_dom"/>
</dbReference>
<accession>A0A3Q2QYZ8</accession>
<dbReference type="CDD" id="cd00099">
    <property type="entry name" value="IgV"/>
    <property type="match status" value="1"/>
</dbReference>
<evidence type="ECO:0000256" key="3">
    <source>
        <dbReference type="ARBA" id="ARBA00022729"/>
    </source>
</evidence>
<dbReference type="PANTHER" id="PTHR19433">
    <property type="entry name" value="T-CELL RECEPTOR ALPHA CHAIN V REGION-RELATED"/>
    <property type="match status" value="1"/>
</dbReference>
<evidence type="ECO:0000256" key="4">
    <source>
        <dbReference type="ARBA" id="ARBA00022859"/>
    </source>
</evidence>
<dbReference type="PROSITE" id="PS50835">
    <property type="entry name" value="IG_LIKE"/>
    <property type="match status" value="2"/>
</dbReference>
<dbReference type="InterPro" id="IPR003599">
    <property type="entry name" value="Ig_sub"/>
</dbReference>
<dbReference type="SUPFAM" id="SSF48726">
    <property type="entry name" value="Immunoglobulin"/>
    <property type="match status" value="2"/>
</dbReference>
<dbReference type="InterPro" id="IPR052051">
    <property type="entry name" value="TCR_complex_component"/>
</dbReference>
<dbReference type="SMART" id="SM00409">
    <property type="entry name" value="IG"/>
    <property type="match status" value="2"/>
</dbReference>
<keyword evidence="12" id="KW-1185">Reference proteome</keyword>
<dbReference type="Proteomes" id="UP000265000">
    <property type="component" value="Unplaced"/>
</dbReference>
<dbReference type="InterPro" id="IPR036179">
    <property type="entry name" value="Ig-like_dom_sf"/>
</dbReference>
<reference evidence="11" key="2">
    <citation type="submission" date="2025-09" db="UniProtKB">
        <authorList>
            <consortium name="Ensembl"/>
        </authorList>
    </citation>
    <scope>IDENTIFICATION</scope>
</reference>
<evidence type="ECO:0000256" key="1">
    <source>
        <dbReference type="ARBA" id="ARBA00004236"/>
    </source>
</evidence>
<name>A0A3Q2QYZ8_FUNHE</name>
<evidence type="ECO:0000313" key="12">
    <source>
        <dbReference type="Proteomes" id="UP000265000"/>
    </source>
</evidence>
<dbReference type="AlphaFoldDB" id="A0A3Q2QYZ8"/>
<evidence type="ECO:0000256" key="6">
    <source>
        <dbReference type="ARBA" id="ARBA00023157"/>
    </source>
</evidence>
<sequence>MSVAWFTFHLTLLLFFKIGKFAFFCCHNLNLSYTLTMLLHLSLLTSAQTSHQACSSIQQDKRFISANVGESVILQCFHDPDAAARFHWYKVALDQKPQLISTVYKYNSNGTFYNEFKNNPRFTLDSKTHRNYLKITNLRTSDSATYYCITRTTYKIEFDRGTIIYVKGSELNIQTVVQLSETETIQPGGSVTLNCTVQNGSFDGEERVYWFKSSEEHYPGLMYTHGGSNDQCERKPGEQRNNCVYNLPLKNLNSSHAGTYYCAVASCGHILFGNGMKLDVEDSVYLLRGALVFTTFLSVLQAFLLFVIYKRNHSKHSESSRRSTPSTATGEDNQNEENLHYAAFRTRRLMDQRFNRSVNQRNENTDCVYSSVNKQNCDILSN</sequence>
<dbReference type="GeneTree" id="ENSGT00950000182968"/>
<reference evidence="11" key="1">
    <citation type="submission" date="2025-08" db="UniProtKB">
        <authorList>
            <consortium name="Ensembl"/>
        </authorList>
    </citation>
    <scope>IDENTIFICATION</scope>
</reference>
<keyword evidence="4" id="KW-0391">Immunity</keyword>
<evidence type="ECO:0000313" key="11">
    <source>
        <dbReference type="Ensembl" id="ENSFHEP00000033244.1"/>
    </source>
</evidence>
<dbReference type="InterPro" id="IPR013106">
    <property type="entry name" value="Ig_V-set"/>
</dbReference>
<dbReference type="SMART" id="SM00406">
    <property type="entry name" value="IGv"/>
    <property type="match status" value="2"/>
</dbReference>
<protein>
    <submittedName>
        <fullName evidence="11">Uncharacterized LOC105915692</fullName>
    </submittedName>
</protein>
<evidence type="ECO:0000256" key="2">
    <source>
        <dbReference type="ARBA" id="ARBA00022475"/>
    </source>
</evidence>
<keyword evidence="5 9" id="KW-0472">Membrane</keyword>
<dbReference type="InterPro" id="IPR013783">
    <property type="entry name" value="Ig-like_fold"/>
</dbReference>
<feature type="domain" description="Ig-like" evidence="10">
    <location>
        <begin position="174"/>
        <end position="264"/>
    </location>
</feature>
<keyword evidence="3" id="KW-0732">Signal</keyword>
<organism evidence="11 12">
    <name type="scientific">Fundulus heteroclitus</name>
    <name type="common">Killifish</name>
    <name type="synonym">Mummichog</name>
    <dbReference type="NCBI Taxonomy" id="8078"/>
    <lineage>
        <taxon>Eukaryota</taxon>
        <taxon>Metazoa</taxon>
        <taxon>Chordata</taxon>
        <taxon>Craniata</taxon>
        <taxon>Vertebrata</taxon>
        <taxon>Euteleostomi</taxon>
        <taxon>Actinopterygii</taxon>
        <taxon>Neopterygii</taxon>
        <taxon>Teleostei</taxon>
        <taxon>Neoteleostei</taxon>
        <taxon>Acanthomorphata</taxon>
        <taxon>Ovalentaria</taxon>
        <taxon>Atherinomorphae</taxon>
        <taxon>Cyprinodontiformes</taxon>
        <taxon>Fundulidae</taxon>
        <taxon>Fundulus</taxon>
    </lineage>
</organism>
<proteinExistence type="predicted"/>
<dbReference type="GO" id="GO:0005886">
    <property type="term" value="C:plasma membrane"/>
    <property type="evidence" value="ECO:0007669"/>
    <property type="project" value="UniProtKB-SubCell"/>
</dbReference>
<dbReference type="Gene3D" id="2.60.40.10">
    <property type="entry name" value="Immunoglobulins"/>
    <property type="match status" value="2"/>
</dbReference>